<dbReference type="SUPFAM" id="SSF54060">
    <property type="entry name" value="His-Me finger endonucleases"/>
    <property type="match status" value="1"/>
</dbReference>
<protein>
    <recommendedName>
        <fullName evidence="8">Endonuclease</fullName>
        <ecNumber evidence="8">3.1.30.-</ecNumber>
    </recommendedName>
</protein>
<dbReference type="EMBL" id="JAUKUC010000001">
    <property type="protein sequence ID" value="MDO1512325.1"/>
    <property type="molecule type" value="Genomic_DNA"/>
</dbReference>
<sequence>MAYYKGNRTIYSVLILICIIGFWLFENFYTPAPYSNKETFGLENNFPKAFFPSSTTGDIVHHSYFTLSYNEPFEQAEWVAYVLEKEHLTYDERKRPYFLEDPFVPTKSADWRNYKGSGYDRGHLVPAGDRRFSKQAYDETFYTSNVSPQDREFNAGIWNDLEQQIRRWAKQYGSLYIFTGGVLENGLEEIGEEDVDVPNAFYKIVARKKNNKLHTISFLIPNKPQFLPLRNFVVAVDDIEEETGIDFFAELPPDEQKAFETTTNTVGWKF</sequence>
<dbReference type="EC" id="3.1.30.-" evidence="8"/>
<keyword evidence="9" id="KW-0472">Membrane</keyword>
<dbReference type="Pfam" id="PF01223">
    <property type="entry name" value="Endonuclease_NS"/>
    <property type="match status" value="1"/>
</dbReference>
<keyword evidence="6 8" id="KW-0378">Hydrolase</keyword>
<reference evidence="12" key="1">
    <citation type="journal article" date="2014" name="Int. J. Syst. Evol. Microbiol.">
        <title>Complete genome of a new Firmicutes species belonging to the dominant human colonic microbiota ('Ruminococcus bicirculans') reveals two chromosomes and a selective capacity to utilize plant glucans.</title>
        <authorList>
            <consortium name="NISC Comparative Sequencing Program"/>
            <person name="Wegmann U."/>
            <person name="Louis P."/>
            <person name="Goesmann A."/>
            <person name="Henrissat B."/>
            <person name="Duncan S.H."/>
            <person name="Flint H.J."/>
        </authorList>
    </citation>
    <scope>NUCLEOTIDE SEQUENCE</scope>
    <source>
        <strain evidence="12">CECT 8869</strain>
    </source>
</reference>
<keyword evidence="3 8" id="KW-0540">Nuclease</keyword>
<comment type="cofactor">
    <cofactor evidence="1 8">
        <name>Mg(2+)</name>
        <dbReference type="ChEBI" id="CHEBI:18420"/>
    </cofactor>
</comment>
<evidence type="ECO:0000256" key="6">
    <source>
        <dbReference type="ARBA" id="ARBA00022801"/>
    </source>
</evidence>
<dbReference type="PANTHER" id="PTHR13966">
    <property type="entry name" value="ENDONUCLEASE RELATED"/>
    <property type="match status" value="1"/>
</dbReference>
<reference evidence="12" key="2">
    <citation type="submission" date="2023-06" db="EMBL/GenBank/DDBJ databases">
        <authorList>
            <person name="Lucena T."/>
            <person name="Sun Q."/>
        </authorList>
    </citation>
    <scope>NUCLEOTIDE SEQUENCE</scope>
    <source>
        <strain evidence="12">CECT 8869</strain>
    </source>
</reference>
<organism evidence="12 13">
    <name type="scientific">Maribacter confluentis</name>
    <dbReference type="NCBI Taxonomy" id="1656093"/>
    <lineage>
        <taxon>Bacteria</taxon>
        <taxon>Pseudomonadati</taxon>
        <taxon>Bacteroidota</taxon>
        <taxon>Flavobacteriia</taxon>
        <taxon>Flavobacteriales</taxon>
        <taxon>Flavobacteriaceae</taxon>
        <taxon>Maribacter</taxon>
    </lineage>
</organism>
<dbReference type="PANTHER" id="PTHR13966:SF5">
    <property type="entry name" value="ENDONUCLEASE G, MITOCHONDRIAL"/>
    <property type="match status" value="1"/>
</dbReference>
<comment type="caution">
    <text evidence="12">The sequence shown here is derived from an EMBL/GenBank/DDBJ whole genome shotgun (WGS) entry which is preliminary data.</text>
</comment>
<keyword evidence="9" id="KW-1133">Transmembrane helix</keyword>
<proteinExistence type="inferred from homology"/>
<evidence type="ECO:0000256" key="4">
    <source>
        <dbReference type="ARBA" id="ARBA00022723"/>
    </source>
</evidence>
<feature type="transmembrane region" description="Helical" evidence="9">
    <location>
        <begin position="9"/>
        <end position="25"/>
    </location>
</feature>
<name>A0ABT8RNE4_9FLAO</name>
<keyword evidence="9" id="KW-0812">Transmembrane</keyword>
<evidence type="ECO:0000256" key="9">
    <source>
        <dbReference type="SAM" id="Phobius"/>
    </source>
</evidence>
<keyword evidence="13" id="KW-1185">Reference proteome</keyword>
<feature type="domain" description="DNA/RNA non-specific endonuclease/pyrophosphatase/phosphodiesterase" evidence="11">
    <location>
        <begin position="61"/>
        <end position="254"/>
    </location>
</feature>
<keyword evidence="4 8" id="KW-0479">Metal-binding</keyword>
<dbReference type="RefSeq" id="WP_304435426.1">
    <property type="nucleotide sequence ID" value="NZ_JAUKUC010000001.1"/>
</dbReference>
<evidence type="ECO:0000259" key="11">
    <source>
        <dbReference type="SMART" id="SM00892"/>
    </source>
</evidence>
<dbReference type="GO" id="GO:0004519">
    <property type="term" value="F:endonuclease activity"/>
    <property type="evidence" value="ECO:0007669"/>
    <property type="project" value="UniProtKB-KW"/>
</dbReference>
<evidence type="ECO:0000259" key="10">
    <source>
        <dbReference type="SMART" id="SM00477"/>
    </source>
</evidence>
<dbReference type="InterPro" id="IPR040255">
    <property type="entry name" value="Non-specific_endonuclease"/>
</dbReference>
<evidence type="ECO:0000313" key="13">
    <source>
        <dbReference type="Proteomes" id="UP001168579"/>
    </source>
</evidence>
<accession>A0ABT8RNE4</accession>
<evidence type="ECO:0000256" key="8">
    <source>
        <dbReference type="RuleBase" id="RU366055"/>
    </source>
</evidence>
<dbReference type="PROSITE" id="PS01070">
    <property type="entry name" value="NUCLEASE_NON_SPEC"/>
    <property type="match status" value="1"/>
</dbReference>
<comment type="similarity">
    <text evidence="2 8">Belongs to the DNA/RNA non-specific endonuclease family.</text>
</comment>
<dbReference type="InterPro" id="IPR001604">
    <property type="entry name" value="Endo_G_ENPP1-like_dom"/>
</dbReference>
<evidence type="ECO:0000256" key="3">
    <source>
        <dbReference type="ARBA" id="ARBA00022722"/>
    </source>
</evidence>
<keyword evidence="7" id="KW-0460">Magnesium</keyword>
<dbReference type="Proteomes" id="UP001168579">
    <property type="component" value="Unassembled WGS sequence"/>
</dbReference>
<dbReference type="SMART" id="SM00477">
    <property type="entry name" value="NUC"/>
    <property type="match status" value="1"/>
</dbReference>
<evidence type="ECO:0000313" key="12">
    <source>
        <dbReference type="EMBL" id="MDO1512325.1"/>
    </source>
</evidence>
<dbReference type="CDD" id="cd00091">
    <property type="entry name" value="NUC"/>
    <property type="match status" value="1"/>
</dbReference>
<dbReference type="SMART" id="SM00892">
    <property type="entry name" value="Endonuclease_NS"/>
    <property type="match status" value="1"/>
</dbReference>
<feature type="domain" description="ENPP1-3/EXOG-like endonuclease/phosphodiesterase" evidence="10">
    <location>
        <begin position="62"/>
        <end position="254"/>
    </location>
</feature>
<evidence type="ECO:0000256" key="7">
    <source>
        <dbReference type="ARBA" id="ARBA00022842"/>
    </source>
</evidence>
<evidence type="ECO:0000256" key="5">
    <source>
        <dbReference type="ARBA" id="ARBA00022759"/>
    </source>
</evidence>
<dbReference type="Gene3D" id="3.40.570.10">
    <property type="entry name" value="Extracellular Endonuclease, subunit A"/>
    <property type="match status" value="1"/>
</dbReference>
<dbReference type="InterPro" id="IPR044929">
    <property type="entry name" value="DNA/RNA_non-sp_Endonuclease_sf"/>
</dbReference>
<dbReference type="InterPro" id="IPR020821">
    <property type="entry name" value="ENPP1-3/EXOG-like_nuc-like"/>
</dbReference>
<evidence type="ECO:0000256" key="2">
    <source>
        <dbReference type="ARBA" id="ARBA00010052"/>
    </source>
</evidence>
<dbReference type="InterPro" id="IPR018524">
    <property type="entry name" value="DNA/RNA_endonuclease_AS"/>
</dbReference>
<dbReference type="InterPro" id="IPR044925">
    <property type="entry name" value="His-Me_finger_sf"/>
</dbReference>
<keyword evidence="5 8" id="KW-0255">Endonuclease</keyword>
<evidence type="ECO:0000256" key="1">
    <source>
        <dbReference type="ARBA" id="ARBA00001946"/>
    </source>
</evidence>
<gene>
    <name evidence="12" type="ORF">Q2T41_06610</name>
</gene>